<dbReference type="STRING" id="659014.SAMN04487996_10932"/>
<evidence type="ECO:0000256" key="5">
    <source>
        <dbReference type="ARBA" id="ARBA00023002"/>
    </source>
</evidence>
<dbReference type="Pfam" id="PF00732">
    <property type="entry name" value="GMC_oxred_N"/>
    <property type="match status" value="1"/>
</dbReference>
<evidence type="ECO:0000259" key="6">
    <source>
        <dbReference type="Pfam" id="PF00732"/>
    </source>
</evidence>
<sequence>MNLNLKSDKTHTFDAIVVGSGMTGGMAAKELTERGLQVLMIERGREVKHIEDYDTAMKGPWEFDHRGRVSIHSAEEYWANNRFGTLANEETGPFFTDDKKNPYIEKRPFDWIRAYHTGGKSMHWGRQSYRMNKKDFEANAKEGIAIDWPIRYDDLEPWYTHVEKFVGISGQAEGWEVLPDGHYLPAMPMSAPEKYFRDTMMKKLNRPVTIGRVANLTKPQPWHTDLGRASCQYRSKCARGCPYGGYYSSLSGSIPAARKTNKLTVLHDTIASEIIYDEKTQKAKGVRVINQNTMAVEEFFAKIIFLNAGSMNTAALMLNSKSSRFPTGLGNDSDQVGRNIMDHHLGVGANATVEGFENDYIFGQRPNALYIPRFRNWGADKKDFLRGYGYQGGASKSDWKRGITMNGFGASFKEDMSHPGTWTMGFGGFGEILPDPANRMFLDKDKKDKWGIPMIVFDAAFGENELAMRKDMMASAVEMLEAAGFKNVTGFNRQDTHPGLGIHDMGTARMGKDPKNSVLNKYNQVHASKNVFVTDGAAMVSSSCVNPSITYMAMTARAADYAVAELKRQNL</sequence>
<evidence type="ECO:0000256" key="2">
    <source>
        <dbReference type="ARBA" id="ARBA00010790"/>
    </source>
</evidence>
<gene>
    <name evidence="8" type="ORF">SAMN04487996_10932</name>
</gene>
<evidence type="ECO:0000256" key="4">
    <source>
        <dbReference type="ARBA" id="ARBA00022827"/>
    </source>
</evidence>
<evidence type="ECO:0000259" key="7">
    <source>
        <dbReference type="Pfam" id="PF05199"/>
    </source>
</evidence>
<organism evidence="8 9">
    <name type="scientific">Dyadobacter soli</name>
    <dbReference type="NCBI Taxonomy" id="659014"/>
    <lineage>
        <taxon>Bacteria</taxon>
        <taxon>Pseudomonadati</taxon>
        <taxon>Bacteroidota</taxon>
        <taxon>Cytophagia</taxon>
        <taxon>Cytophagales</taxon>
        <taxon>Spirosomataceae</taxon>
        <taxon>Dyadobacter</taxon>
    </lineage>
</organism>
<keyword evidence="4" id="KW-0274">FAD</keyword>
<keyword evidence="5" id="KW-0560">Oxidoreductase</keyword>
<evidence type="ECO:0000313" key="8">
    <source>
        <dbReference type="EMBL" id="SDF13423.1"/>
    </source>
</evidence>
<evidence type="ECO:0000256" key="3">
    <source>
        <dbReference type="ARBA" id="ARBA00022630"/>
    </source>
</evidence>
<comment type="cofactor">
    <cofactor evidence="1">
        <name>FAD</name>
        <dbReference type="ChEBI" id="CHEBI:57692"/>
    </cofactor>
</comment>
<keyword evidence="3" id="KW-0285">Flavoprotein</keyword>
<dbReference type="Gene3D" id="3.50.50.60">
    <property type="entry name" value="FAD/NAD(P)-binding domain"/>
    <property type="match status" value="2"/>
</dbReference>
<dbReference type="GO" id="GO:0050660">
    <property type="term" value="F:flavin adenine dinucleotide binding"/>
    <property type="evidence" value="ECO:0007669"/>
    <property type="project" value="InterPro"/>
</dbReference>
<dbReference type="Pfam" id="PF05199">
    <property type="entry name" value="GMC_oxred_C"/>
    <property type="match status" value="1"/>
</dbReference>
<accession>A0A1G7ILA4</accession>
<dbReference type="Pfam" id="PF13450">
    <property type="entry name" value="NAD_binding_8"/>
    <property type="match status" value="1"/>
</dbReference>
<comment type="similarity">
    <text evidence="2">Belongs to the GMC oxidoreductase family.</text>
</comment>
<dbReference type="InterPro" id="IPR036188">
    <property type="entry name" value="FAD/NAD-bd_sf"/>
</dbReference>
<dbReference type="SUPFAM" id="SSF54373">
    <property type="entry name" value="FAD-linked reductases, C-terminal domain"/>
    <property type="match status" value="1"/>
</dbReference>
<dbReference type="GO" id="GO:0016614">
    <property type="term" value="F:oxidoreductase activity, acting on CH-OH group of donors"/>
    <property type="evidence" value="ECO:0007669"/>
    <property type="project" value="InterPro"/>
</dbReference>
<feature type="domain" description="Glucose-methanol-choline oxidoreductase C-terminal" evidence="7">
    <location>
        <begin position="434"/>
        <end position="554"/>
    </location>
</feature>
<dbReference type="PANTHER" id="PTHR42784">
    <property type="entry name" value="PYRANOSE 2-OXIDASE"/>
    <property type="match status" value="1"/>
</dbReference>
<dbReference type="InterPro" id="IPR051473">
    <property type="entry name" value="P2Ox-like"/>
</dbReference>
<proteinExistence type="inferred from homology"/>
<dbReference type="InterPro" id="IPR007867">
    <property type="entry name" value="GMC_OxRtase_C"/>
</dbReference>
<dbReference type="RefSeq" id="WP_090151669.1">
    <property type="nucleotide sequence ID" value="NZ_FNAN01000009.1"/>
</dbReference>
<dbReference type="OrthoDB" id="1154541at2"/>
<dbReference type="AlphaFoldDB" id="A0A1G7ILA4"/>
<dbReference type="SUPFAM" id="SSF51905">
    <property type="entry name" value="FAD/NAD(P)-binding domain"/>
    <property type="match status" value="1"/>
</dbReference>
<feature type="domain" description="Glucose-methanol-choline oxidoreductase N-terminal" evidence="6">
    <location>
        <begin position="113"/>
        <end position="343"/>
    </location>
</feature>
<dbReference type="Proteomes" id="UP000198748">
    <property type="component" value="Unassembled WGS sequence"/>
</dbReference>
<dbReference type="EMBL" id="FNAN01000009">
    <property type="protein sequence ID" value="SDF13423.1"/>
    <property type="molecule type" value="Genomic_DNA"/>
</dbReference>
<keyword evidence="9" id="KW-1185">Reference proteome</keyword>
<reference evidence="9" key="1">
    <citation type="submission" date="2016-10" db="EMBL/GenBank/DDBJ databases">
        <authorList>
            <person name="Varghese N."/>
            <person name="Submissions S."/>
        </authorList>
    </citation>
    <scope>NUCLEOTIDE SEQUENCE [LARGE SCALE GENOMIC DNA]</scope>
    <source>
        <strain evidence="9">DSM 25329</strain>
    </source>
</reference>
<evidence type="ECO:0000313" key="9">
    <source>
        <dbReference type="Proteomes" id="UP000198748"/>
    </source>
</evidence>
<protein>
    <submittedName>
        <fullName evidence="8">Choline dehydrogenase</fullName>
    </submittedName>
</protein>
<dbReference type="InterPro" id="IPR000172">
    <property type="entry name" value="GMC_OxRdtase_N"/>
</dbReference>
<evidence type="ECO:0000256" key="1">
    <source>
        <dbReference type="ARBA" id="ARBA00001974"/>
    </source>
</evidence>
<name>A0A1G7ILA4_9BACT</name>
<dbReference type="PANTHER" id="PTHR42784:SF1">
    <property type="entry name" value="PYRANOSE 2-OXIDASE"/>
    <property type="match status" value="1"/>
</dbReference>